<reference evidence="13 14" key="1">
    <citation type="submission" date="2017-09" db="EMBL/GenBank/DDBJ databases">
        <title>Large-scale bioinformatics analysis of Bacillus genomes uncovers conserved roles of natural products in bacterial physiology.</title>
        <authorList>
            <consortium name="Agbiome Team Llc"/>
            <person name="Bleich R.M."/>
            <person name="Grubbs K.J."/>
            <person name="Santa Maria K.C."/>
            <person name="Allen S.E."/>
            <person name="Farag S."/>
            <person name="Shank E.A."/>
            <person name="Bowers A."/>
        </authorList>
    </citation>
    <scope>NUCLEOTIDE SEQUENCE [LARGE SCALE GENOMIC DNA]</scope>
    <source>
        <strain evidence="13 14">AFS083043</strain>
    </source>
</reference>
<dbReference type="InterPro" id="IPR014016">
    <property type="entry name" value="UvrD-like_ATP-bd"/>
</dbReference>
<evidence type="ECO:0000256" key="2">
    <source>
        <dbReference type="ARBA" id="ARBA00022801"/>
    </source>
</evidence>
<keyword evidence="3 9" id="KW-0347">Helicase</keyword>
<evidence type="ECO:0000256" key="9">
    <source>
        <dbReference type="PROSITE-ProRule" id="PRU00560"/>
    </source>
</evidence>
<accession>A0A2B0LLU7</accession>
<sequence length="696" mass="81068">MPTLTTEQIQAIHENSNLILVKAGAGTGKTEVLTRRVIRLLQDDPNLSIQDMAIITFTNKATENLISRLKEYLYHQWKNEIDPQQKQRFRYELEGLNTAPISTIHSFCKQILDFVGPISLDDFSYSPSFRISSIALSRAIDDALEQWLENMQKETKKIYHLTIMPVHELKKQVKKAYNMIRSKGLDFNDVIEKTRIQLLLEEGDVPRKLKTELIDILTSIKCLHDKYKLQSLDTDDLLEYCAKVLTRRADIREAIKKKYKHLFIDEFQDTSAYQTEIMKSICPGDQTGPNLFVVGDVKQSIYKFRGADLESYSSVEQWIESNGKVLHLRTNFRSTPELVMFVNQVFDRISKNNNQKYTFSPESLRPRTGQDNIDISKAYDWILAPNSADQSNCLVEFLKKQISNNVNLNDFTILFRSNYEVVEYSNVLTEANIPHKIIGGGDLFNQQEIVDIYKLVNFIIHQDSQIGHEEALQTIYFQNDIDLFQEFLDSIHNTQFKKMTPAQSLDYIYKHIRIKNAINLNIKKVNANLNKLKELTRKINRNENLSLYHFKDWLLSMISSHQDEPQADIKQEQRDDNSVTLMTIHKSKGLEFPNVILPELDKQYTQTVLRPAIIYDENTGLEIEYKQYYNESKSKNKPTFPSTKYREKVANLEKDHYSEELRVLYVALTRAEEKLILIGSQECPPSRICFQNWLIE</sequence>
<dbReference type="GO" id="GO:0003677">
    <property type="term" value="F:DNA binding"/>
    <property type="evidence" value="ECO:0007669"/>
    <property type="project" value="InterPro"/>
</dbReference>
<keyword evidence="1 9" id="KW-0547">Nucleotide-binding</keyword>
<feature type="binding site" evidence="9">
    <location>
        <begin position="23"/>
        <end position="30"/>
    </location>
    <ligand>
        <name>ATP</name>
        <dbReference type="ChEBI" id="CHEBI:30616"/>
    </ligand>
</feature>
<dbReference type="InterPro" id="IPR014017">
    <property type="entry name" value="DNA_helicase_UvrD-like_C"/>
</dbReference>
<evidence type="ECO:0000256" key="8">
    <source>
        <dbReference type="ARBA" id="ARBA00048988"/>
    </source>
</evidence>
<dbReference type="PROSITE" id="PS51217">
    <property type="entry name" value="UVRD_HELICASE_CTER"/>
    <property type="match status" value="1"/>
</dbReference>
<protein>
    <recommendedName>
        <fullName evidence="7">DNA 3'-5' helicase</fullName>
        <ecNumber evidence="7">5.6.2.4</ecNumber>
    </recommendedName>
</protein>
<dbReference type="Pfam" id="PF00580">
    <property type="entry name" value="UvrD-helicase"/>
    <property type="match status" value="1"/>
</dbReference>
<dbReference type="InterPro" id="IPR027417">
    <property type="entry name" value="P-loop_NTPase"/>
</dbReference>
<dbReference type="GO" id="GO:0043138">
    <property type="term" value="F:3'-5' DNA helicase activity"/>
    <property type="evidence" value="ECO:0007669"/>
    <property type="project" value="UniProtKB-EC"/>
</dbReference>
<dbReference type="GO" id="GO:0009338">
    <property type="term" value="C:exodeoxyribonuclease V complex"/>
    <property type="evidence" value="ECO:0007669"/>
    <property type="project" value="TreeGrafter"/>
</dbReference>
<dbReference type="GO" id="GO:0000725">
    <property type="term" value="P:recombinational repair"/>
    <property type="evidence" value="ECO:0007669"/>
    <property type="project" value="TreeGrafter"/>
</dbReference>
<dbReference type="InterPro" id="IPR000212">
    <property type="entry name" value="DNA_helicase_UvrD/REP"/>
</dbReference>
<feature type="domain" description="UvrD-like helicase ATP-binding" evidence="11">
    <location>
        <begin position="2"/>
        <end position="335"/>
    </location>
</feature>
<comment type="caution">
    <text evidence="13">The sequence shown here is derived from an EMBL/GenBank/DDBJ whole genome shotgun (WGS) entry which is preliminary data.</text>
</comment>
<dbReference type="PANTHER" id="PTHR11070">
    <property type="entry name" value="UVRD / RECB / PCRA DNA HELICASE FAMILY MEMBER"/>
    <property type="match status" value="1"/>
</dbReference>
<keyword evidence="4 9" id="KW-0067">ATP-binding</keyword>
<dbReference type="CDD" id="cd17932">
    <property type="entry name" value="DEXQc_UvrD"/>
    <property type="match status" value="1"/>
</dbReference>
<feature type="coiled-coil region" evidence="10">
    <location>
        <begin position="515"/>
        <end position="545"/>
    </location>
</feature>
<comment type="catalytic activity">
    <reaction evidence="8">
        <text>ATP + H2O = ADP + phosphate + H(+)</text>
        <dbReference type="Rhea" id="RHEA:13065"/>
        <dbReference type="ChEBI" id="CHEBI:15377"/>
        <dbReference type="ChEBI" id="CHEBI:15378"/>
        <dbReference type="ChEBI" id="CHEBI:30616"/>
        <dbReference type="ChEBI" id="CHEBI:43474"/>
        <dbReference type="ChEBI" id="CHEBI:456216"/>
        <dbReference type="EC" id="5.6.2.4"/>
    </reaction>
</comment>
<dbReference type="GO" id="GO:0016887">
    <property type="term" value="F:ATP hydrolysis activity"/>
    <property type="evidence" value="ECO:0007669"/>
    <property type="project" value="RHEA"/>
</dbReference>
<evidence type="ECO:0000256" key="6">
    <source>
        <dbReference type="ARBA" id="ARBA00034617"/>
    </source>
</evidence>
<gene>
    <name evidence="13" type="ORF">COI93_19055</name>
</gene>
<keyword evidence="10" id="KW-0175">Coiled coil</keyword>
<keyword evidence="5" id="KW-0413">Isomerase</keyword>
<dbReference type="EMBL" id="NUWN01000083">
    <property type="protein sequence ID" value="PFK32887.1"/>
    <property type="molecule type" value="Genomic_DNA"/>
</dbReference>
<name>A0A2B0LLU7_BACCE</name>
<organism evidence="13 14">
    <name type="scientific">Bacillus cereus</name>
    <dbReference type="NCBI Taxonomy" id="1396"/>
    <lineage>
        <taxon>Bacteria</taxon>
        <taxon>Bacillati</taxon>
        <taxon>Bacillota</taxon>
        <taxon>Bacilli</taxon>
        <taxon>Bacillales</taxon>
        <taxon>Bacillaceae</taxon>
        <taxon>Bacillus</taxon>
        <taxon>Bacillus cereus group</taxon>
    </lineage>
</organism>
<evidence type="ECO:0000313" key="13">
    <source>
        <dbReference type="EMBL" id="PFK32887.1"/>
    </source>
</evidence>
<evidence type="ECO:0000256" key="4">
    <source>
        <dbReference type="ARBA" id="ARBA00022840"/>
    </source>
</evidence>
<dbReference type="EC" id="5.6.2.4" evidence="7"/>
<evidence type="ECO:0000259" key="11">
    <source>
        <dbReference type="PROSITE" id="PS51198"/>
    </source>
</evidence>
<evidence type="ECO:0000256" key="1">
    <source>
        <dbReference type="ARBA" id="ARBA00022741"/>
    </source>
</evidence>
<evidence type="ECO:0000259" key="12">
    <source>
        <dbReference type="PROSITE" id="PS51217"/>
    </source>
</evidence>
<evidence type="ECO:0000256" key="5">
    <source>
        <dbReference type="ARBA" id="ARBA00023235"/>
    </source>
</evidence>
<comment type="catalytic activity">
    <reaction evidence="6">
        <text>Couples ATP hydrolysis with the unwinding of duplex DNA by translocating in the 3'-5' direction.</text>
        <dbReference type="EC" id="5.6.2.4"/>
    </reaction>
</comment>
<evidence type="ECO:0000256" key="10">
    <source>
        <dbReference type="SAM" id="Coils"/>
    </source>
</evidence>
<evidence type="ECO:0000256" key="7">
    <source>
        <dbReference type="ARBA" id="ARBA00034808"/>
    </source>
</evidence>
<dbReference type="PANTHER" id="PTHR11070:SF48">
    <property type="entry name" value="ATP-DEPENDENT HELICASE_NUCLEASE SUBUNIT A"/>
    <property type="match status" value="1"/>
</dbReference>
<dbReference type="SUPFAM" id="SSF52540">
    <property type="entry name" value="P-loop containing nucleoside triphosphate hydrolases"/>
    <property type="match status" value="1"/>
</dbReference>
<proteinExistence type="predicted"/>
<dbReference type="Proteomes" id="UP000242656">
    <property type="component" value="Unassembled WGS sequence"/>
</dbReference>
<dbReference type="GO" id="GO:0005829">
    <property type="term" value="C:cytosol"/>
    <property type="evidence" value="ECO:0007669"/>
    <property type="project" value="TreeGrafter"/>
</dbReference>
<evidence type="ECO:0000256" key="3">
    <source>
        <dbReference type="ARBA" id="ARBA00022806"/>
    </source>
</evidence>
<dbReference type="PROSITE" id="PS51198">
    <property type="entry name" value="UVRD_HELICASE_ATP_BIND"/>
    <property type="match status" value="1"/>
</dbReference>
<dbReference type="AlphaFoldDB" id="A0A2B0LLU7"/>
<dbReference type="GO" id="GO:0005524">
    <property type="term" value="F:ATP binding"/>
    <property type="evidence" value="ECO:0007669"/>
    <property type="project" value="UniProtKB-UniRule"/>
</dbReference>
<feature type="domain" description="UvrD-like helicase C-terminal" evidence="12">
    <location>
        <begin position="340"/>
        <end position="589"/>
    </location>
</feature>
<keyword evidence="2 9" id="KW-0378">Hydrolase</keyword>
<dbReference type="Gene3D" id="3.40.50.300">
    <property type="entry name" value="P-loop containing nucleotide triphosphate hydrolases"/>
    <property type="match status" value="3"/>
</dbReference>
<evidence type="ECO:0000313" key="14">
    <source>
        <dbReference type="Proteomes" id="UP000242656"/>
    </source>
</evidence>
<dbReference type="Pfam" id="PF13361">
    <property type="entry name" value="UvrD_C"/>
    <property type="match status" value="1"/>
</dbReference>